<keyword evidence="6 9" id="KW-0472">Membrane</keyword>
<keyword evidence="5 9" id="KW-1133">Transmembrane helix</keyword>
<accession>A0A495V0P6</accession>
<dbReference type="RefSeq" id="WP_120795611.1">
    <property type="nucleotide sequence ID" value="NZ_RBXL01000001.1"/>
</dbReference>
<feature type="transmembrane region" description="Helical" evidence="9">
    <location>
        <begin position="15"/>
        <end position="35"/>
    </location>
</feature>
<name>A0A495V0P6_9GAMM</name>
<feature type="region of interest" description="Disordered" evidence="8">
    <location>
        <begin position="140"/>
        <end position="172"/>
    </location>
</feature>
<dbReference type="GO" id="GO:0005886">
    <property type="term" value="C:plasma membrane"/>
    <property type="evidence" value="ECO:0007669"/>
    <property type="project" value="UniProtKB-SubCell"/>
</dbReference>
<evidence type="ECO:0000256" key="6">
    <source>
        <dbReference type="ARBA" id="ARBA00023136"/>
    </source>
</evidence>
<dbReference type="Proteomes" id="UP000274556">
    <property type="component" value="Unassembled WGS sequence"/>
</dbReference>
<reference evidence="10 11" key="1">
    <citation type="submission" date="2018-10" db="EMBL/GenBank/DDBJ databases">
        <title>Genomic Encyclopedia of Archaeal and Bacterial Type Strains, Phase II (KMG-II): from individual species to whole genera.</title>
        <authorList>
            <person name="Goeker M."/>
        </authorList>
    </citation>
    <scope>NUCLEOTIDE SEQUENCE [LARGE SCALE GENOMIC DNA]</scope>
    <source>
        <strain evidence="10 11">DSM 235</strain>
    </source>
</reference>
<evidence type="ECO:0000256" key="2">
    <source>
        <dbReference type="ARBA" id="ARBA00005811"/>
    </source>
</evidence>
<dbReference type="PANTHER" id="PTHR30558:SF3">
    <property type="entry name" value="BIOPOLYMER TRANSPORT PROTEIN EXBD-RELATED"/>
    <property type="match status" value="1"/>
</dbReference>
<dbReference type="InterPro" id="IPR003400">
    <property type="entry name" value="ExbD"/>
</dbReference>
<keyword evidence="3" id="KW-1003">Cell membrane</keyword>
<gene>
    <name evidence="10" type="ORF">BDD21_0268</name>
</gene>
<dbReference type="Pfam" id="PF02472">
    <property type="entry name" value="ExbD"/>
    <property type="match status" value="1"/>
</dbReference>
<evidence type="ECO:0000256" key="5">
    <source>
        <dbReference type="ARBA" id="ARBA00022989"/>
    </source>
</evidence>
<evidence type="ECO:0000256" key="8">
    <source>
        <dbReference type="SAM" id="MobiDB-lite"/>
    </source>
</evidence>
<proteinExistence type="inferred from homology"/>
<protein>
    <submittedName>
        <fullName evidence="10">Biopolymer transport protein ExbD</fullName>
    </submittedName>
</protein>
<dbReference type="GO" id="GO:0015031">
    <property type="term" value="P:protein transport"/>
    <property type="evidence" value="ECO:0007669"/>
    <property type="project" value="UniProtKB-KW"/>
</dbReference>
<dbReference type="AlphaFoldDB" id="A0A495V0P6"/>
<dbReference type="Gene3D" id="3.30.420.270">
    <property type="match status" value="1"/>
</dbReference>
<keyword evidence="7" id="KW-0653">Protein transport</keyword>
<dbReference type="GO" id="GO:0022857">
    <property type="term" value="F:transmembrane transporter activity"/>
    <property type="evidence" value="ECO:0007669"/>
    <property type="project" value="InterPro"/>
</dbReference>
<comment type="similarity">
    <text evidence="2 7">Belongs to the ExbD/TolR family.</text>
</comment>
<evidence type="ECO:0000256" key="4">
    <source>
        <dbReference type="ARBA" id="ARBA00022692"/>
    </source>
</evidence>
<comment type="subcellular location">
    <subcellularLocation>
        <location evidence="1">Cell membrane</location>
        <topology evidence="1">Single-pass membrane protein</topology>
    </subcellularLocation>
    <subcellularLocation>
        <location evidence="7">Cell membrane</location>
        <topology evidence="7">Single-pass type II membrane protein</topology>
    </subcellularLocation>
</comment>
<dbReference type="OrthoDB" id="9793581at2"/>
<comment type="caution">
    <text evidence="10">The sequence shown here is derived from an EMBL/GenBank/DDBJ whole genome shotgun (WGS) entry which is preliminary data.</text>
</comment>
<evidence type="ECO:0000313" key="11">
    <source>
        <dbReference type="Proteomes" id="UP000274556"/>
    </source>
</evidence>
<evidence type="ECO:0000256" key="3">
    <source>
        <dbReference type="ARBA" id="ARBA00022475"/>
    </source>
</evidence>
<organism evidence="10 11">
    <name type="scientific">Thiocapsa rosea</name>
    <dbReference type="NCBI Taxonomy" id="69360"/>
    <lineage>
        <taxon>Bacteria</taxon>
        <taxon>Pseudomonadati</taxon>
        <taxon>Pseudomonadota</taxon>
        <taxon>Gammaproteobacteria</taxon>
        <taxon>Chromatiales</taxon>
        <taxon>Chromatiaceae</taxon>
        <taxon>Thiocapsa</taxon>
    </lineage>
</organism>
<evidence type="ECO:0000256" key="7">
    <source>
        <dbReference type="RuleBase" id="RU003879"/>
    </source>
</evidence>
<evidence type="ECO:0000256" key="1">
    <source>
        <dbReference type="ARBA" id="ARBA00004162"/>
    </source>
</evidence>
<sequence length="172" mass="18777">MNLRPHRRDPADINLTPLIDVVFLLLIFFMVSTTFKDEARLRVQLPEAQGEEIPAEEPEMIRLVIDRTGSFNVDDRAVLDRKTETLVAVLKERRGEREPLPVLIQADAQTPHQAVMTALDAASQAGLVQIAFAATRALQVDSDAEPTRPASGPSVPPSLPQPAQPSAGEVAE</sequence>
<evidence type="ECO:0000313" key="10">
    <source>
        <dbReference type="EMBL" id="RKT42966.1"/>
    </source>
</evidence>
<feature type="compositionally biased region" description="Pro residues" evidence="8">
    <location>
        <begin position="154"/>
        <end position="163"/>
    </location>
</feature>
<keyword evidence="11" id="KW-1185">Reference proteome</keyword>
<dbReference type="EMBL" id="RBXL01000001">
    <property type="protein sequence ID" value="RKT42966.1"/>
    <property type="molecule type" value="Genomic_DNA"/>
</dbReference>
<dbReference type="PANTHER" id="PTHR30558">
    <property type="entry name" value="EXBD MEMBRANE COMPONENT OF PMF-DRIVEN MACROMOLECULE IMPORT SYSTEM"/>
    <property type="match status" value="1"/>
</dbReference>
<evidence type="ECO:0000256" key="9">
    <source>
        <dbReference type="SAM" id="Phobius"/>
    </source>
</evidence>
<keyword evidence="7" id="KW-0813">Transport</keyword>
<keyword evidence="4 7" id="KW-0812">Transmembrane</keyword>